<dbReference type="Proteomes" id="UP001430953">
    <property type="component" value="Unassembled WGS sequence"/>
</dbReference>
<name>A0AAW2E667_9HYME</name>
<organism evidence="1 2">
    <name type="scientific">Cardiocondyla obscurior</name>
    <dbReference type="NCBI Taxonomy" id="286306"/>
    <lineage>
        <taxon>Eukaryota</taxon>
        <taxon>Metazoa</taxon>
        <taxon>Ecdysozoa</taxon>
        <taxon>Arthropoda</taxon>
        <taxon>Hexapoda</taxon>
        <taxon>Insecta</taxon>
        <taxon>Pterygota</taxon>
        <taxon>Neoptera</taxon>
        <taxon>Endopterygota</taxon>
        <taxon>Hymenoptera</taxon>
        <taxon>Apocrita</taxon>
        <taxon>Aculeata</taxon>
        <taxon>Formicoidea</taxon>
        <taxon>Formicidae</taxon>
        <taxon>Myrmicinae</taxon>
        <taxon>Cardiocondyla</taxon>
    </lineage>
</organism>
<gene>
    <name evidence="1" type="ORF">PUN28_020030</name>
</gene>
<reference evidence="1 2" key="1">
    <citation type="submission" date="2023-03" db="EMBL/GenBank/DDBJ databases">
        <title>High recombination rates correlate with genetic variation in Cardiocondyla obscurior ants.</title>
        <authorList>
            <person name="Errbii M."/>
        </authorList>
    </citation>
    <scope>NUCLEOTIDE SEQUENCE [LARGE SCALE GENOMIC DNA]</scope>
    <source>
        <strain evidence="1">Alpha-2009</strain>
        <tissue evidence="1">Whole body</tissue>
    </source>
</reference>
<keyword evidence="2" id="KW-1185">Reference proteome</keyword>
<dbReference type="EMBL" id="JADYXP020000028">
    <property type="protein sequence ID" value="KAL0099171.1"/>
    <property type="molecule type" value="Genomic_DNA"/>
</dbReference>
<sequence>MRNRDHRNYEMLKISHLELNWSLEVFAIFSKETASNVCAQESGKTKELVIKCMHDSIRVCARVRRSLRKTRQLTGDSDRDEIFHVHVTLYFLSRQRTLVVIVHYYQLNKLIILQTDDFCTHIIVYCNKKKIAELILILKTKKYSSVFKK</sequence>
<protein>
    <submittedName>
        <fullName evidence="1">Uncharacterized protein</fullName>
    </submittedName>
</protein>
<evidence type="ECO:0000313" key="1">
    <source>
        <dbReference type="EMBL" id="KAL0099171.1"/>
    </source>
</evidence>
<dbReference type="AlphaFoldDB" id="A0AAW2E667"/>
<proteinExistence type="predicted"/>
<evidence type="ECO:0000313" key="2">
    <source>
        <dbReference type="Proteomes" id="UP001430953"/>
    </source>
</evidence>
<comment type="caution">
    <text evidence="1">The sequence shown here is derived from an EMBL/GenBank/DDBJ whole genome shotgun (WGS) entry which is preliminary data.</text>
</comment>
<accession>A0AAW2E667</accession>